<reference evidence="1" key="2">
    <citation type="submission" date="2015-03" db="EMBL/GenBank/DDBJ databases">
        <authorList>
            <person name="Chow C.-E.T."/>
            <person name="Winget D.M."/>
            <person name="White R.A.III."/>
            <person name="Hallam S.J."/>
            <person name="Suttle C.A."/>
        </authorList>
    </citation>
    <scope>NUCLEOTIDE SEQUENCE</scope>
    <source>
        <strain evidence="1">H4084972</strain>
    </source>
</reference>
<sequence length="55" mass="6293">MNEPLTDKEIEEYREWANGDYPADSPMAIIKSLIVTVESLKEDKRILGKIAEDNI</sequence>
<protein>
    <submittedName>
        <fullName evidence="1">Uncharacterized protein</fullName>
    </submittedName>
</protein>
<dbReference type="EMBL" id="KR029592">
    <property type="protein sequence ID" value="AKH47379.1"/>
    <property type="molecule type" value="Genomic_DNA"/>
</dbReference>
<evidence type="ECO:0000313" key="1">
    <source>
        <dbReference type="EMBL" id="AKH47379.1"/>
    </source>
</evidence>
<proteinExistence type="predicted"/>
<name>A0A0F7L484_9VIRU</name>
<accession>A0A0F7L484</accession>
<organism evidence="1">
    <name type="scientific">uncultured marine virus</name>
    <dbReference type="NCBI Taxonomy" id="186617"/>
    <lineage>
        <taxon>Viruses</taxon>
        <taxon>environmental samples</taxon>
    </lineage>
</organism>
<reference evidence="1" key="1">
    <citation type="journal article" date="2015" name="Front. Microbiol.">
        <title>Combining genomic sequencing methods to explore viral diversity and reveal potential virus-host interactions.</title>
        <authorList>
            <person name="Chow C.E."/>
            <person name="Winget D.M."/>
            <person name="White R.A.III."/>
            <person name="Hallam S.J."/>
            <person name="Suttle C.A."/>
        </authorList>
    </citation>
    <scope>NUCLEOTIDE SEQUENCE</scope>
    <source>
        <strain evidence="1">H4084972</strain>
    </source>
</reference>